<dbReference type="Gene3D" id="2.40.50.100">
    <property type="match status" value="1"/>
</dbReference>
<dbReference type="KEGG" id="luo:HHL09_23655"/>
<feature type="coiled-coil region" evidence="2">
    <location>
        <begin position="115"/>
        <end position="182"/>
    </location>
</feature>
<keyword evidence="2" id="KW-0175">Coiled coil</keyword>
<gene>
    <name evidence="5" type="ORF">HHL09_23655</name>
</gene>
<comment type="similarity">
    <text evidence="1">Belongs to the membrane fusion protein (MFP) (TC 8.A.1) family.</text>
</comment>
<dbReference type="AlphaFoldDB" id="A0A858RP69"/>
<protein>
    <submittedName>
        <fullName evidence="5">Efflux RND transporter periplasmic adaptor subunit</fullName>
    </submittedName>
</protein>
<evidence type="ECO:0000259" key="4">
    <source>
        <dbReference type="Pfam" id="PF25917"/>
    </source>
</evidence>
<dbReference type="GO" id="GO:1990281">
    <property type="term" value="C:efflux pump complex"/>
    <property type="evidence" value="ECO:0007669"/>
    <property type="project" value="TreeGrafter"/>
</dbReference>
<dbReference type="RefSeq" id="WP_169457139.1">
    <property type="nucleotide sequence ID" value="NZ_CP051774.1"/>
</dbReference>
<reference evidence="5 6" key="1">
    <citation type="submission" date="2020-04" db="EMBL/GenBank/DDBJ databases">
        <title>Luteolibacter sp. G-1-1-1 isolated from soil.</title>
        <authorList>
            <person name="Dahal R.H."/>
        </authorList>
    </citation>
    <scope>NUCLEOTIDE SEQUENCE [LARGE SCALE GENOMIC DNA]</scope>
    <source>
        <strain evidence="5 6">G-1-1-1</strain>
    </source>
</reference>
<dbReference type="PANTHER" id="PTHR30469">
    <property type="entry name" value="MULTIDRUG RESISTANCE PROTEIN MDTA"/>
    <property type="match status" value="1"/>
</dbReference>
<evidence type="ECO:0000256" key="2">
    <source>
        <dbReference type="SAM" id="Coils"/>
    </source>
</evidence>
<evidence type="ECO:0000256" key="1">
    <source>
        <dbReference type="ARBA" id="ARBA00009477"/>
    </source>
</evidence>
<feature type="region of interest" description="Disordered" evidence="3">
    <location>
        <begin position="378"/>
        <end position="401"/>
    </location>
</feature>
<dbReference type="Gene3D" id="1.10.287.470">
    <property type="entry name" value="Helix hairpin bin"/>
    <property type="match status" value="1"/>
</dbReference>
<dbReference type="EMBL" id="CP051774">
    <property type="protein sequence ID" value="QJE98652.1"/>
    <property type="molecule type" value="Genomic_DNA"/>
</dbReference>
<dbReference type="NCBIfam" id="TIGR01730">
    <property type="entry name" value="RND_mfp"/>
    <property type="match status" value="1"/>
</dbReference>
<proteinExistence type="inferred from homology"/>
<dbReference type="InterPro" id="IPR006143">
    <property type="entry name" value="RND_pump_MFP"/>
</dbReference>
<feature type="compositionally biased region" description="Basic and acidic residues" evidence="3">
    <location>
        <begin position="392"/>
        <end position="401"/>
    </location>
</feature>
<evidence type="ECO:0000313" key="6">
    <source>
        <dbReference type="Proteomes" id="UP000501812"/>
    </source>
</evidence>
<dbReference type="Pfam" id="PF25917">
    <property type="entry name" value="BSH_RND"/>
    <property type="match status" value="1"/>
</dbReference>
<dbReference type="Gene3D" id="2.40.30.170">
    <property type="match status" value="1"/>
</dbReference>
<keyword evidence="6" id="KW-1185">Reference proteome</keyword>
<organism evidence="5 6">
    <name type="scientific">Luteolibacter luteus</name>
    <dbReference type="NCBI Taxonomy" id="2728835"/>
    <lineage>
        <taxon>Bacteria</taxon>
        <taxon>Pseudomonadati</taxon>
        <taxon>Verrucomicrobiota</taxon>
        <taxon>Verrucomicrobiia</taxon>
        <taxon>Verrucomicrobiales</taxon>
        <taxon>Verrucomicrobiaceae</taxon>
        <taxon>Luteolibacter</taxon>
    </lineage>
</organism>
<feature type="compositionally biased region" description="Low complexity" evidence="3">
    <location>
        <begin position="380"/>
        <end position="391"/>
    </location>
</feature>
<dbReference type="PANTHER" id="PTHR30469:SF12">
    <property type="entry name" value="MULTIDRUG RESISTANCE PROTEIN MDTA"/>
    <property type="match status" value="1"/>
</dbReference>
<dbReference type="GO" id="GO:0015562">
    <property type="term" value="F:efflux transmembrane transporter activity"/>
    <property type="evidence" value="ECO:0007669"/>
    <property type="project" value="TreeGrafter"/>
</dbReference>
<sequence length="401" mass="43739">MLLRLLIPVCVLIVGALLAWRLGAPMEEPKPEPAPPQLLKTEIMELQRTTFPVMLESQGTVRAHYTTTVTPQVAGVISAIHPNFEDGAFFKKDDVLAELDPADFKVAVSSAESGLARAQAALIQEEARAKQARLNWDDLGYNEEPSDLVLRVPQLKEAKANVDAAQADLDQALRDLDRTKIRAPFDGRVQKRVIGLGQAVGGSTALGEVFATDFAEIRLPFSPRQLAYVSLPSKEGDPAVNVTLTDAVAGENSPKWEATIVRTEGTLDESSRELFAIARIQDPFSVKSGKPPLLIGQPVRARIEGVKLNDVFVLPRHALRGVNRIYLVDKENPMILRTPIDPIWSTEEVLVVREGLEPGDWLSITRLPYAPDEAPVEVIKPAATPEGPAAAEAKKQKPSDS</sequence>
<name>A0A858RP69_9BACT</name>
<dbReference type="SUPFAM" id="SSF111369">
    <property type="entry name" value="HlyD-like secretion proteins"/>
    <property type="match status" value="1"/>
</dbReference>
<accession>A0A858RP69</accession>
<evidence type="ECO:0000313" key="5">
    <source>
        <dbReference type="EMBL" id="QJE98652.1"/>
    </source>
</evidence>
<feature type="domain" description="Multidrug resistance protein MdtA-like barrel-sandwich hybrid" evidence="4">
    <location>
        <begin position="67"/>
        <end position="204"/>
    </location>
</feature>
<dbReference type="InterPro" id="IPR058625">
    <property type="entry name" value="MdtA-like_BSH"/>
</dbReference>
<evidence type="ECO:0000256" key="3">
    <source>
        <dbReference type="SAM" id="MobiDB-lite"/>
    </source>
</evidence>
<dbReference type="Proteomes" id="UP000501812">
    <property type="component" value="Chromosome"/>
</dbReference>